<sequence>MRRLFPPFPKALTWRVLALTALLPTATLAETWPEFARDTFVQALLGMEEGGYSIYAIDMWKKTCTKVETIEDQPDQLIFQFDNIKATLLKSDRNGRTFTESTGESAFPSKYDAFGASSYAKACGIDLEWKRWMSFDTAQPDPNPFKWFSSHGDSCVVLEIFQDCRTRCALREDHERWRFLSSQNPLFQKSIEKMYSDYQGCPTS</sequence>
<dbReference type="RefSeq" id="WP_035246818.1">
    <property type="nucleotide sequence ID" value="NZ_AQQY01000001.1"/>
</dbReference>
<evidence type="ECO:0000256" key="1">
    <source>
        <dbReference type="SAM" id="SignalP"/>
    </source>
</evidence>
<evidence type="ECO:0000313" key="2">
    <source>
        <dbReference type="EMBL" id="KCV83251.1"/>
    </source>
</evidence>
<keyword evidence="1" id="KW-0732">Signal</keyword>
<reference evidence="2 3" key="1">
    <citation type="submission" date="2013-04" db="EMBL/GenBank/DDBJ databases">
        <title>Shimia sp. 22II-S11-Z10 Genome Sequencing.</title>
        <authorList>
            <person name="Lai Q."/>
            <person name="Li G."/>
            <person name="Shao Z."/>
        </authorList>
    </citation>
    <scope>NUCLEOTIDE SEQUENCE [LARGE SCALE GENOMIC DNA]</scope>
    <source>
        <strain evidence="3">22II-S11-Z10</strain>
    </source>
</reference>
<feature type="chain" id="PRO_5001571459" evidence="1">
    <location>
        <begin position="30"/>
        <end position="204"/>
    </location>
</feature>
<comment type="caution">
    <text evidence="2">The sequence shown here is derived from an EMBL/GenBank/DDBJ whole genome shotgun (WGS) entry which is preliminary data.</text>
</comment>
<keyword evidence="3" id="KW-1185">Reference proteome</keyword>
<feature type="signal peptide" evidence="1">
    <location>
        <begin position="1"/>
        <end position="29"/>
    </location>
</feature>
<name>A0A058ZR12_9RHOB</name>
<organism evidence="2 3">
    <name type="scientific">Actibacterium atlanticum</name>
    <dbReference type="NCBI Taxonomy" id="1461693"/>
    <lineage>
        <taxon>Bacteria</taxon>
        <taxon>Pseudomonadati</taxon>
        <taxon>Pseudomonadota</taxon>
        <taxon>Alphaproteobacteria</taxon>
        <taxon>Rhodobacterales</taxon>
        <taxon>Roseobacteraceae</taxon>
        <taxon>Actibacterium</taxon>
    </lineage>
</organism>
<dbReference type="EMBL" id="AQQY01000001">
    <property type="protein sequence ID" value="KCV83251.1"/>
    <property type="molecule type" value="Genomic_DNA"/>
</dbReference>
<gene>
    <name evidence="2" type="ORF">ATO10_00780</name>
</gene>
<dbReference type="AlphaFoldDB" id="A0A058ZR12"/>
<evidence type="ECO:0000313" key="3">
    <source>
        <dbReference type="Proteomes" id="UP000024836"/>
    </source>
</evidence>
<protein>
    <submittedName>
        <fullName evidence="2">Uncharacterized protein</fullName>
    </submittedName>
</protein>
<dbReference type="Proteomes" id="UP000024836">
    <property type="component" value="Unassembled WGS sequence"/>
</dbReference>
<proteinExistence type="predicted"/>
<accession>A0A058ZR12</accession>